<dbReference type="PANTHER" id="PTHR11659">
    <property type="entry name" value="GLUTAMYL-TRNA GLN AMIDOTRANSFERASE SUBUNIT B MITOCHONDRIAL AND PROKARYOTIC PET112-RELATED"/>
    <property type="match status" value="1"/>
</dbReference>
<evidence type="ECO:0000256" key="1">
    <source>
        <dbReference type="ARBA" id="ARBA00022598"/>
    </source>
</evidence>
<keyword evidence="3" id="KW-0067">ATP-binding</keyword>
<keyword evidence="8" id="KW-1185">Reference proteome</keyword>
<feature type="domain" description="Asn/Gln amidotransferase" evidence="6">
    <location>
        <begin position="62"/>
        <end position="165"/>
    </location>
</feature>
<dbReference type="GeneID" id="77812527"/>
<accession>A0ABY7CPZ8</accession>
<organism evidence="7 8">
    <name type="scientific">Puccinia triticina</name>
    <dbReference type="NCBI Taxonomy" id="208348"/>
    <lineage>
        <taxon>Eukaryota</taxon>
        <taxon>Fungi</taxon>
        <taxon>Dikarya</taxon>
        <taxon>Basidiomycota</taxon>
        <taxon>Pucciniomycotina</taxon>
        <taxon>Pucciniomycetes</taxon>
        <taxon>Pucciniales</taxon>
        <taxon>Pucciniaceae</taxon>
        <taxon>Puccinia</taxon>
    </lineage>
</organism>
<keyword evidence="4" id="KW-0648">Protein biosynthesis</keyword>
<name>A0ABY7CPZ8_9BASI</name>
<evidence type="ECO:0000313" key="7">
    <source>
        <dbReference type="EMBL" id="WAQ87321.1"/>
    </source>
</evidence>
<dbReference type="InterPro" id="IPR017959">
    <property type="entry name" value="Asn/Gln-tRNA_amidoTrfase_suB/E"/>
</dbReference>
<evidence type="ECO:0000256" key="2">
    <source>
        <dbReference type="ARBA" id="ARBA00022741"/>
    </source>
</evidence>
<dbReference type="PANTHER" id="PTHR11659:SF0">
    <property type="entry name" value="GLUTAMYL-TRNA(GLN) AMIDOTRANSFERASE SUBUNIT B, MITOCHONDRIAL"/>
    <property type="match status" value="1"/>
</dbReference>
<dbReference type="Pfam" id="PF02637">
    <property type="entry name" value="GatB_Yqey"/>
    <property type="match status" value="1"/>
</dbReference>
<evidence type="ECO:0000256" key="3">
    <source>
        <dbReference type="ARBA" id="ARBA00022840"/>
    </source>
</evidence>
<evidence type="ECO:0000259" key="6">
    <source>
        <dbReference type="Pfam" id="PF02637"/>
    </source>
</evidence>
<dbReference type="Proteomes" id="UP001164743">
    <property type="component" value="Chromosome 8A"/>
</dbReference>
<dbReference type="RefSeq" id="XP_053022876.1">
    <property type="nucleotide sequence ID" value="XM_053171632.1"/>
</dbReference>
<evidence type="ECO:0000256" key="5">
    <source>
        <dbReference type="SAM" id="MobiDB-lite"/>
    </source>
</evidence>
<keyword evidence="1" id="KW-0436">Ligase</keyword>
<dbReference type="InterPro" id="IPR018027">
    <property type="entry name" value="Asn/Gln_amidotransferase"/>
</dbReference>
<protein>
    <recommendedName>
        <fullName evidence="6">Asn/Gln amidotransferase domain-containing protein</fullName>
    </recommendedName>
</protein>
<dbReference type="EMBL" id="CP110428">
    <property type="protein sequence ID" value="WAQ87321.1"/>
    <property type="molecule type" value="Genomic_DNA"/>
</dbReference>
<sequence length="168" mass="18542">MMRRLQESYELSRTAADILMAIVSKRIEHLADAGCGVQYCEAAMDASASQVEGKTMANWFVNCPICPAEFRKLVGSVSKGTLLRPMAHEILCEAIKTPAVSLGDHLKNQSNQKNQPDDEPTAQKLAQQITSEMQKEVQLIKNGHPQIIAKLVGEGMQRSCKYIDPCLL</sequence>
<proteinExistence type="predicted"/>
<feature type="region of interest" description="Disordered" evidence="5">
    <location>
        <begin position="105"/>
        <end position="124"/>
    </location>
</feature>
<reference evidence="7" key="1">
    <citation type="submission" date="2022-10" db="EMBL/GenBank/DDBJ databases">
        <title>Puccinia triticina Genome sequencing and assembly.</title>
        <authorList>
            <person name="Li C."/>
        </authorList>
    </citation>
    <scope>NUCLEOTIDE SEQUENCE</scope>
    <source>
        <strain evidence="7">Pt15</strain>
    </source>
</reference>
<gene>
    <name evidence="7" type="ORF">PtA15_8A225</name>
</gene>
<evidence type="ECO:0000313" key="8">
    <source>
        <dbReference type="Proteomes" id="UP001164743"/>
    </source>
</evidence>
<keyword evidence="2" id="KW-0547">Nucleotide-binding</keyword>
<evidence type="ECO:0000256" key="4">
    <source>
        <dbReference type="ARBA" id="ARBA00022917"/>
    </source>
</evidence>